<proteinExistence type="predicted"/>
<organism evidence="1 2">
    <name type="scientific">Ampelomyces quisqualis</name>
    <name type="common">Powdery mildew agent</name>
    <dbReference type="NCBI Taxonomy" id="50730"/>
    <lineage>
        <taxon>Eukaryota</taxon>
        <taxon>Fungi</taxon>
        <taxon>Dikarya</taxon>
        <taxon>Ascomycota</taxon>
        <taxon>Pezizomycotina</taxon>
        <taxon>Dothideomycetes</taxon>
        <taxon>Pleosporomycetidae</taxon>
        <taxon>Pleosporales</taxon>
        <taxon>Pleosporineae</taxon>
        <taxon>Phaeosphaeriaceae</taxon>
        <taxon>Ampelomyces</taxon>
    </lineage>
</organism>
<gene>
    <name evidence="1" type="ORF">BDU57DRAFT_515732</name>
</gene>
<protein>
    <submittedName>
        <fullName evidence="1">Uncharacterized protein</fullName>
    </submittedName>
</protein>
<dbReference type="EMBL" id="ML979135">
    <property type="protein sequence ID" value="KAF1915929.1"/>
    <property type="molecule type" value="Genomic_DNA"/>
</dbReference>
<keyword evidence="2" id="KW-1185">Reference proteome</keyword>
<sequence>MSYKSATEPKLMTFTKMPMEIKEMIYENAIYGDKYFNKNSLGLLDACSTNKHEYSIVCQLIVRNAPLSLLVTRPADATDLLHALISVADNDEGSGFAMVKSVAIAYGENYDVSALKQNMAIMKHCPNLRAITVKIPMSELLIDIPPPPFDWIGDFLTADEYRDVKESYDQVQQRPLTEQELRDKFALRSLADCRTLERITIMLTEFDPRYVELRSEIFWMAMELKMLYAVLYRKQIVAEVYDQNSGGNITLPAMRPYPYM</sequence>
<evidence type="ECO:0000313" key="2">
    <source>
        <dbReference type="Proteomes" id="UP000800096"/>
    </source>
</evidence>
<dbReference type="Proteomes" id="UP000800096">
    <property type="component" value="Unassembled WGS sequence"/>
</dbReference>
<dbReference type="AlphaFoldDB" id="A0A6A5QKI2"/>
<name>A0A6A5QKI2_AMPQU</name>
<reference evidence="1" key="1">
    <citation type="journal article" date="2020" name="Stud. Mycol.">
        <title>101 Dothideomycetes genomes: a test case for predicting lifestyles and emergence of pathogens.</title>
        <authorList>
            <person name="Haridas S."/>
            <person name="Albert R."/>
            <person name="Binder M."/>
            <person name="Bloem J."/>
            <person name="Labutti K."/>
            <person name="Salamov A."/>
            <person name="Andreopoulos B."/>
            <person name="Baker S."/>
            <person name="Barry K."/>
            <person name="Bills G."/>
            <person name="Bluhm B."/>
            <person name="Cannon C."/>
            <person name="Castanera R."/>
            <person name="Culley D."/>
            <person name="Daum C."/>
            <person name="Ezra D."/>
            <person name="Gonzalez J."/>
            <person name="Henrissat B."/>
            <person name="Kuo A."/>
            <person name="Liang C."/>
            <person name="Lipzen A."/>
            <person name="Lutzoni F."/>
            <person name="Magnuson J."/>
            <person name="Mondo S."/>
            <person name="Nolan M."/>
            <person name="Ohm R."/>
            <person name="Pangilinan J."/>
            <person name="Park H.-J."/>
            <person name="Ramirez L."/>
            <person name="Alfaro M."/>
            <person name="Sun H."/>
            <person name="Tritt A."/>
            <person name="Yoshinaga Y."/>
            <person name="Zwiers L.-H."/>
            <person name="Turgeon B."/>
            <person name="Goodwin S."/>
            <person name="Spatafora J."/>
            <person name="Crous P."/>
            <person name="Grigoriev I."/>
        </authorList>
    </citation>
    <scope>NUCLEOTIDE SEQUENCE</scope>
    <source>
        <strain evidence="1">HMLAC05119</strain>
    </source>
</reference>
<evidence type="ECO:0000313" key="1">
    <source>
        <dbReference type="EMBL" id="KAF1915929.1"/>
    </source>
</evidence>
<accession>A0A6A5QKI2</accession>